<dbReference type="InterPro" id="IPR011006">
    <property type="entry name" value="CheY-like_superfamily"/>
</dbReference>
<dbReference type="SUPFAM" id="SSF55874">
    <property type="entry name" value="ATPase domain of HSP90 chaperone/DNA topoisomerase II/histidine kinase"/>
    <property type="match status" value="1"/>
</dbReference>
<dbReference type="InterPro" id="IPR036890">
    <property type="entry name" value="HATPase_C_sf"/>
</dbReference>
<dbReference type="InterPro" id="IPR005467">
    <property type="entry name" value="His_kinase_dom"/>
</dbReference>
<evidence type="ECO:0000313" key="8">
    <source>
        <dbReference type="EMBL" id="ADK80506.1"/>
    </source>
</evidence>
<dbReference type="EC" id="2.7.13.3" evidence="2"/>
<gene>
    <name evidence="8" type="ordered locus">Spirs_1379</name>
</gene>
<evidence type="ECO:0000256" key="5">
    <source>
        <dbReference type="SAM" id="Coils"/>
    </source>
</evidence>
<dbReference type="Pfam" id="PF00512">
    <property type="entry name" value="HisKA"/>
    <property type="match status" value="1"/>
</dbReference>
<evidence type="ECO:0000256" key="1">
    <source>
        <dbReference type="ARBA" id="ARBA00000085"/>
    </source>
</evidence>
<dbReference type="InterPro" id="IPR003661">
    <property type="entry name" value="HisK_dim/P_dom"/>
</dbReference>
<proteinExistence type="predicted"/>
<dbReference type="SMART" id="SM00387">
    <property type="entry name" value="HATPase_c"/>
    <property type="match status" value="1"/>
</dbReference>
<keyword evidence="5" id="KW-0175">Coiled coil</keyword>
<dbReference type="GO" id="GO:0000155">
    <property type="term" value="F:phosphorelay sensor kinase activity"/>
    <property type="evidence" value="ECO:0007669"/>
    <property type="project" value="InterPro"/>
</dbReference>
<evidence type="ECO:0000256" key="3">
    <source>
        <dbReference type="ARBA" id="ARBA00022553"/>
    </source>
</evidence>
<sequence>MDVGAVCPVTGLAIFEPKHWFYRSSNSNYTGRLYLVGEHVMVWQPKGVPALEDGEGVTRHIYRAIDEAFAPGITFHAFFDYSGLENPPIANRLRVLKNLRETAGKLKRIYFYGMNRTVRTIVRLSVQISGLSEKIIICRDYRQAIELANEYTKKLGKQGSLLPVYQQSEIRNLVEIIGTIVWNRDYDVLIPELPGEHPLSELYNALDVMRHDLQQLDEQNRDAMQRLEEANRAKSDFLANVSHEIRTPLGGIIGAAELLQNTALNDEQQHFLQILQGSSEALMSGVNDVLDLSKLEQGAMAIVPRPTNLSALLNGIATIFRPRCRKKGLELFLTCEADEKQEYLVDPIRLRQILMNLLHNALKFTPTGSIRLDCRSKGIQKEDGELMYRHDFSVQDTGIGIPQEKIETIFEKFTQIHNTEVQNFGGSGLGLHIAAVLVAKLGGTLEVVSEAGKGSRFFFTLLLPKSEEKALWNQEPETIRKTFFGKVLLAEDDEANRFIISSLLNSYGCEVRQAVNGRMALDCIEHERFDIVFMDCQMPILSGREAVKILRKRNDAIGDIPVVAVTAYAAEDTELLTDYGFDAIIAKPVRGRDLEPILRLFLEERPIGQEGSPPPPPWEQRRWELISTERIRNVPHELQRLEVVLSKEDEEQEAEMISHSLKGFFRTMLYHHPNPVLLSLAEELDKLVHEGRRSEGIEICRRISRAIEGYREGEVADRENQDLDCRG</sequence>
<feature type="domain" description="Histidine kinase" evidence="6">
    <location>
        <begin position="240"/>
        <end position="465"/>
    </location>
</feature>
<name>E1R484_SEDSS</name>
<dbReference type="OrthoDB" id="9809348at2"/>
<organism evidence="8 9">
    <name type="scientific">Sediminispirochaeta smaragdinae (strain DSM 11293 / JCM 15392 / SEBR 4228)</name>
    <name type="common">Spirochaeta smaragdinae</name>
    <dbReference type="NCBI Taxonomy" id="573413"/>
    <lineage>
        <taxon>Bacteria</taxon>
        <taxon>Pseudomonadati</taxon>
        <taxon>Spirochaetota</taxon>
        <taxon>Spirochaetia</taxon>
        <taxon>Spirochaetales</taxon>
        <taxon>Spirochaetaceae</taxon>
        <taxon>Sediminispirochaeta</taxon>
    </lineage>
</organism>
<dbReference type="Pfam" id="PF00072">
    <property type="entry name" value="Response_reg"/>
    <property type="match status" value="1"/>
</dbReference>
<dbReference type="STRING" id="573413.Spirs_1379"/>
<feature type="coiled-coil region" evidence="5">
    <location>
        <begin position="199"/>
        <end position="240"/>
    </location>
</feature>
<dbReference type="eggNOG" id="COG0784">
    <property type="taxonomic scope" value="Bacteria"/>
</dbReference>
<dbReference type="SUPFAM" id="SSF47384">
    <property type="entry name" value="Homodimeric domain of signal transducing histidine kinase"/>
    <property type="match status" value="1"/>
</dbReference>
<dbReference type="Gene3D" id="3.40.50.2300">
    <property type="match status" value="1"/>
</dbReference>
<keyword evidence="9" id="KW-1185">Reference proteome</keyword>
<dbReference type="Pfam" id="PF02518">
    <property type="entry name" value="HATPase_c"/>
    <property type="match status" value="1"/>
</dbReference>
<comment type="catalytic activity">
    <reaction evidence="1">
        <text>ATP + protein L-histidine = ADP + protein N-phospho-L-histidine.</text>
        <dbReference type="EC" id="2.7.13.3"/>
    </reaction>
</comment>
<evidence type="ECO:0000313" key="9">
    <source>
        <dbReference type="Proteomes" id="UP000002318"/>
    </source>
</evidence>
<dbReference type="SMART" id="SM00448">
    <property type="entry name" value="REC"/>
    <property type="match status" value="1"/>
</dbReference>
<protein>
    <recommendedName>
        <fullName evidence="2">histidine kinase</fullName>
        <ecNumber evidence="2">2.7.13.3</ecNumber>
    </recommendedName>
</protein>
<dbReference type="eggNOG" id="COG2205">
    <property type="taxonomic scope" value="Bacteria"/>
</dbReference>
<dbReference type="Gene3D" id="3.30.565.10">
    <property type="entry name" value="Histidine kinase-like ATPase, C-terminal domain"/>
    <property type="match status" value="1"/>
</dbReference>
<dbReference type="SMART" id="SM00388">
    <property type="entry name" value="HisKA"/>
    <property type="match status" value="1"/>
</dbReference>
<dbReference type="SUPFAM" id="SSF52172">
    <property type="entry name" value="CheY-like"/>
    <property type="match status" value="1"/>
</dbReference>
<dbReference type="CDD" id="cd00082">
    <property type="entry name" value="HisKA"/>
    <property type="match status" value="1"/>
</dbReference>
<dbReference type="InterPro" id="IPR036097">
    <property type="entry name" value="HisK_dim/P_sf"/>
</dbReference>
<dbReference type="RefSeq" id="WP_013253970.1">
    <property type="nucleotide sequence ID" value="NC_014364.1"/>
</dbReference>
<dbReference type="InterPro" id="IPR001789">
    <property type="entry name" value="Sig_transdc_resp-reg_receiver"/>
</dbReference>
<dbReference type="FunFam" id="3.30.565.10:FF:000010">
    <property type="entry name" value="Sensor histidine kinase RcsC"/>
    <property type="match status" value="1"/>
</dbReference>
<evidence type="ECO:0000259" key="7">
    <source>
        <dbReference type="PROSITE" id="PS50110"/>
    </source>
</evidence>
<dbReference type="AlphaFoldDB" id="E1R484"/>
<reference evidence="8 9" key="1">
    <citation type="journal article" date="2010" name="Stand. Genomic Sci.">
        <title>Complete genome sequence of Spirochaeta smaragdinae type strain (SEBR 4228).</title>
        <authorList>
            <person name="Mavromatis K."/>
            <person name="Yasawong M."/>
            <person name="Chertkov O."/>
            <person name="Lapidus A."/>
            <person name="Lucas S."/>
            <person name="Nolan M."/>
            <person name="Del Rio T.G."/>
            <person name="Tice H."/>
            <person name="Cheng J.F."/>
            <person name="Pitluck S."/>
            <person name="Liolios K."/>
            <person name="Ivanova N."/>
            <person name="Tapia R."/>
            <person name="Han C."/>
            <person name="Bruce D."/>
            <person name="Goodwin L."/>
            <person name="Pati A."/>
            <person name="Chen A."/>
            <person name="Palaniappan K."/>
            <person name="Land M."/>
            <person name="Hauser L."/>
            <person name="Chang Y.J."/>
            <person name="Jeffries C.D."/>
            <person name="Detter J.C."/>
            <person name="Rohde M."/>
            <person name="Brambilla E."/>
            <person name="Spring S."/>
            <person name="Goker M."/>
            <person name="Sikorski J."/>
            <person name="Woyke T."/>
            <person name="Bristow J."/>
            <person name="Eisen J.A."/>
            <person name="Markowitz V."/>
            <person name="Hugenholtz P."/>
            <person name="Klenk H.P."/>
            <person name="Kyrpides N.C."/>
        </authorList>
    </citation>
    <scope>NUCLEOTIDE SEQUENCE [LARGE SCALE GENOMIC DNA]</scope>
    <source>
        <strain evidence="9">DSM 11293 / JCM 15392 / SEBR 4228</strain>
    </source>
</reference>
<dbReference type="KEGG" id="ssm:Spirs_1379"/>
<dbReference type="PANTHER" id="PTHR45339">
    <property type="entry name" value="HYBRID SIGNAL TRANSDUCTION HISTIDINE KINASE J"/>
    <property type="match status" value="1"/>
</dbReference>
<keyword evidence="8" id="KW-0418">Kinase</keyword>
<dbReference type="PROSITE" id="PS50110">
    <property type="entry name" value="RESPONSE_REGULATORY"/>
    <property type="match status" value="1"/>
</dbReference>
<dbReference type="EMBL" id="CP002116">
    <property type="protein sequence ID" value="ADK80506.1"/>
    <property type="molecule type" value="Genomic_DNA"/>
</dbReference>
<dbReference type="PROSITE" id="PS50109">
    <property type="entry name" value="HIS_KIN"/>
    <property type="match status" value="1"/>
</dbReference>
<accession>E1R484</accession>
<dbReference type="InterPro" id="IPR004358">
    <property type="entry name" value="Sig_transdc_His_kin-like_C"/>
</dbReference>
<dbReference type="Proteomes" id="UP000002318">
    <property type="component" value="Chromosome"/>
</dbReference>
<keyword evidence="8" id="KW-0808">Transferase</keyword>
<dbReference type="InterPro" id="IPR003594">
    <property type="entry name" value="HATPase_dom"/>
</dbReference>
<evidence type="ECO:0000256" key="2">
    <source>
        <dbReference type="ARBA" id="ARBA00012438"/>
    </source>
</evidence>
<feature type="domain" description="Response regulatory" evidence="7">
    <location>
        <begin position="486"/>
        <end position="602"/>
    </location>
</feature>
<dbReference type="PANTHER" id="PTHR45339:SF5">
    <property type="entry name" value="HISTIDINE KINASE"/>
    <property type="match status" value="1"/>
</dbReference>
<dbReference type="HOGENOM" id="CLU_380769_0_0_12"/>
<dbReference type="Gene3D" id="1.10.287.130">
    <property type="match status" value="1"/>
</dbReference>
<keyword evidence="3 4" id="KW-0597">Phosphoprotein</keyword>
<evidence type="ECO:0000256" key="4">
    <source>
        <dbReference type="PROSITE-ProRule" id="PRU00169"/>
    </source>
</evidence>
<dbReference type="CDD" id="cd16922">
    <property type="entry name" value="HATPase_EvgS-ArcB-TorS-like"/>
    <property type="match status" value="1"/>
</dbReference>
<evidence type="ECO:0000259" key="6">
    <source>
        <dbReference type="PROSITE" id="PS50109"/>
    </source>
</evidence>
<dbReference type="PRINTS" id="PR00344">
    <property type="entry name" value="BCTRLSENSOR"/>
</dbReference>
<dbReference type="CDD" id="cd17546">
    <property type="entry name" value="REC_hyHK_CKI1_RcsC-like"/>
    <property type="match status" value="1"/>
</dbReference>
<feature type="modified residue" description="4-aspartylphosphate" evidence="4">
    <location>
        <position position="535"/>
    </location>
</feature>